<protein>
    <recommendedName>
        <fullName evidence="4">GH16 domain-containing protein</fullName>
    </recommendedName>
</protein>
<keyword evidence="6" id="KW-1185">Reference proteome</keyword>
<keyword evidence="3" id="KW-0732">Signal</keyword>
<comment type="similarity">
    <text evidence="1">Belongs to the glycosyl hydrolase 16 family.</text>
</comment>
<dbReference type="OrthoDB" id="9809583at2"/>
<evidence type="ECO:0000313" key="6">
    <source>
        <dbReference type="Proteomes" id="UP000032544"/>
    </source>
</evidence>
<dbReference type="SUPFAM" id="SSF49785">
    <property type="entry name" value="Galactose-binding domain-like"/>
    <property type="match status" value="1"/>
</dbReference>
<organism evidence="5 6">
    <name type="scientific">Draconibacterium sediminis</name>
    <dbReference type="NCBI Taxonomy" id="1544798"/>
    <lineage>
        <taxon>Bacteria</taxon>
        <taxon>Pseudomonadati</taxon>
        <taxon>Bacteroidota</taxon>
        <taxon>Bacteroidia</taxon>
        <taxon>Marinilabiliales</taxon>
        <taxon>Prolixibacteraceae</taxon>
        <taxon>Draconibacterium</taxon>
    </lineage>
</organism>
<feature type="chain" id="PRO_5002331312" description="GH16 domain-containing protein" evidence="3">
    <location>
        <begin position="20"/>
        <end position="457"/>
    </location>
</feature>
<dbReference type="InterPro" id="IPR008979">
    <property type="entry name" value="Galactose-bd-like_sf"/>
</dbReference>
<dbReference type="SUPFAM" id="SSF49899">
    <property type="entry name" value="Concanavalin A-like lectins/glucanases"/>
    <property type="match status" value="1"/>
</dbReference>
<dbReference type="Gene3D" id="2.60.120.200">
    <property type="match status" value="1"/>
</dbReference>
<evidence type="ECO:0000313" key="5">
    <source>
        <dbReference type="EMBL" id="KJF45184.1"/>
    </source>
</evidence>
<dbReference type="AlphaFoldDB" id="A0A0D8JEE7"/>
<proteinExistence type="inferred from homology"/>
<dbReference type="CDD" id="cd08023">
    <property type="entry name" value="GH16_laminarinase_like"/>
    <property type="match status" value="1"/>
</dbReference>
<dbReference type="EMBL" id="JRHC01000001">
    <property type="protein sequence ID" value="KJF45184.1"/>
    <property type="molecule type" value="Genomic_DNA"/>
</dbReference>
<dbReference type="InterPro" id="IPR000757">
    <property type="entry name" value="Beta-glucanase-like"/>
</dbReference>
<dbReference type="Gene3D" id="2.60.120.260">
    <property type="entry name" value="Galactose-binding domain-like"/>
    <property type="match status" value="1"/>
</dbReference>
<evidence type="ECO:0000259" key="4">
    <source>
        <dbReference type="PROSITE" id="PS51762"/>
    </source>
</evidence>
<evidence type="ECO:0000256" key="1">
    <source>
        <dbReference type="ARBA" id="ARBA00006865"/>
    </source>
</evidence>
<evidence type="ECO:0000256" key="2">
    <source>
        <dbReference type="ARBA" id="ARBA00022801"/>
    </source>
</evidence>
<dbReference type="PANTHER" id="PTHR10963">
    <property type="entry name" value="GLYCOSYL HYDROLASE-RELATED"/>
    <property type="match status" value="1"/>
</dbReference>
<feature type="signal peptide" evidence="3">
    <location>
        <begin position="1"/>
        <end position="19"/>
    </location>
</feature>
<dbReference type="STRING" id="1544798.LH29_07245"/>
<dbReference type="GO" id="GO:0005975">
    <property type="term" value="P:carbohydrate metabolic process"/>
    <property type="evidence" value="ECO:0007669"/>
    <property type="project" value="InterPro"/>
</dbReference>
<dbReference type="Proteomes" id="UP000032544">
    <property type="component" value="Unassembled WGS sequence"/>
</dbReference>
<accession>A0A0D8JEE7</accession>
<feature type="domain" description="GH16" evidence="4">
    <location>
        <begin position="33"/>
        <end position="278"/>
    </location>
</feature>
<dbReference type="PANTHER" id="PTHR10963:SF55">
    <property type="entry name" value="GLYCOSIDE HYDROLASE FAMILY 16 PROTEIN"/>
    <property type="match status" value="1"/>
</dbReference>
<dbReference type="GO" id="GO:0004553">
    <property type="term" value="F:hydrolase activity, hydrolyzing O-glycosyl compounds"/>
    <property type="evidence" value="ECO:0007669"/>
    <property type="project" value="InterPro"/>
</dbReference>
<dbReference type="InterPro" id="IPR050546">
    <property type="entry name" value="Glycosyl_Hydrlase_16"/>
</dbReference>
<comment type="caution">
    <text evidence="5">The sequence shown here is derived from an EMBL/GenBank/DDBJ whole genome shotgun (WGS) entry which is preliminary data.</text>
</comment>
<dbReference type="Pfam" id="PF02018">
    <property type="entry name" value="CBM_4_9"/>
    <property type="match status" value="1"/>
</dbReference>
<dbReference type="RefSeq" id="WP_045027116.1">
    <property type="nucleotide sequence ID" value="NZ_JRHC01000001.1"/>
</dbReference>
<dbReference type="InterPro" id="IPR003305">
    <property type="entry name" value="CenC_carb-bd"/>
</dbReference>
<name>A0A0D8JEE7_9BACT</name>
<evidence type="ECO:0000256" key="3">
    <source>
        <dbReference type="SAM" id="SignalP"/>
    </source>
</evidence>
<dbReference type="PROSITE" id="PS51762">
    <property type="entry name" value="GH16_2"/>
    <property type="match status" value="1"/>
</dbReference>
<keyword evidence="2" id="KW-0378">Hydrolase</keyword>
<sequence length="457" mass="51647">MKSLLKVYIILLHIVFNFACSKSDFEVSAKGLDDQTANDSTHMADNWELAWSDEFEGSTLNAEYWIVEDGFWQKHVDNLYKPERVTVKNGSLFIAADKVGDKYESGKILGKDLISISDSCKIVAKICFPTGNGLKSAFWMLGTNKDEVGWPKCGEIDIIEQLGSESNRSHHTVHFWDESNSIKDQIGKVYLNSVSMHQVWHEITVERENSMIKYYINGRLIETKNISSGMTELQNSMYLILQLDVGREVLWTGGTDDSTPWPSQLEVDYIRVYKKGGGVVGMGANYDYGPTSEGVDEGDPDNLLVDGNFENTPSNWKEDGKDWETLEYCAPRVHLNDGQRYDPAGIYSGNRSMAFTGHDIVLRHKVVVTPGKSYQYSYWARKEIEESNIAFTIKKAKEGGALENVINPIKMEITDTNTWVKFIGTYEPSEGVSEIILNFYKTGNQVGYIDEVVFKEL</sequence>
<reference evidence="5 6" key="1">
    <citation type="submission" date="2014-09" db="EMBL/GenBank/DDBJ databases">
        <title>Draft Genome Sequence of Draconibacterium sp. JN14CK-3.</title>
        <authorList>
            <person name="Dong C."/>
            <person name="Lai Q."/>
            <person name="Shao Z."/>
        </authorList>
    </citation>
    <scope>NUCLEOTIDE SEQUENCE [LARGE SCALE GENOMIC DNA]</scope>
    <source>
        <strain evidence="5 6">JN14CK-3</strain>
    </source>
</reference>
<dbReference type="InterPro" id="IPR013320">
    <property type="entry name" value="ConA-like_dom_sf"/>
</dbReference>
<gene>
    <name evidence="5" type="ORF">LH29_07245</name>
</gene>